<sequence length="223" mass="23728">MISATLMAQIEQKLPPSCRQEGSALLSSVTSVVADLGIPTGVSNRHVHLCQADIEALFGAGYQLTPIKELKQPGQFAAKECVTIVGPKGSIQRVRVLGPARAETQLEVSKADCYTLGVQAPVRESGDLTSSADALLVGAAGFCHLDSKVICAQRHIHMSQEDAMRFQVQNGQRVKVRAGGGCGLVFEQVVVRVSPAYALEFHIDTDEANAAGLRSGQDVFLTE</sequence>
<evidence type="ECO:0000256" key="7">
    <source>
        <dbReference type="ARBA" id="ARBA00022723"/>
    </source>
</evidence>
<dbReference type="OrthoDB" id="9784365at2"/>
<evidence type="ECO:0000313" key="13">
    <source>
        <dbReference type="EMBL" id="RWX54102.1"/>
    </source>
</evidence>
<evidence type="ECO:0000256" key="2">
    <source>
        <dbReference type="ARBA" id="ARBA00004836"/>
    </source>
</evidence>
<accession>A0A3S3UJS6</accession>
<evidence type="ECO:0000256" key="12">
    <source>
        <dbReference type="PIRNR" id="PIRNR010130"/>
    </source>
</evidence>
<dbReference type="GO" id="GO:0051144">
    <property type="term" value="P:1,2-propanediol catabolic process"/>
    <property type="evidence" value="ECO:0007669"/>
    <property type="project" value="UniProtKB-UniPathway"/>
</dbReference>
<evidence type="ECO:0000256" key="4">
    <source>
        <dbReference type="ARBA" id="ARBA00012206"/>
    </source>
</evidence>
<proteinExistence type="inferred from homology"/>
<dbReference type="InterPro" id="IPR008300">
    <property type="entry name" value="PTAC"/>
</dbReference>
<evidence type="ECO:0000256" key="1">
    <source>
        <dbReference type="ARBA" id="ARBA00001947"/>
    </source>
</evidence>
<keyword evidence="9 12" id="KW-0012">Acyltransferase</keyword>
<evidence type="ECO:0000313" key="14">
    <source>
        <dbReference type="Proteomes" id="UP000287563"/>
    </source>
</evidence>
<evidence type="ECO:0000256" key="8">
    <source>
        <dbReference type="ARBA" id="ARBA00022833"/>
    </source>
</evidence>
<keyword evidence="14" id="KW-1185">Reference proteome</keyword>
<organism evidence="13 14">
    <name type="scientific">Photobacterium chitinilyticum</name>
    <dbReference type="NCBI Taxonomy" id="2485123"/>
    <lineage>
        <taxon>Bacteria</taxon>
        <taxon>Pseudomonadati</taxon>
        <taxon>Pseudomonadota</taxon>
        <taxon>Gammaproteobacteria</taxon>
        <taxon>Vibrionales</taxon>
        <taxon>Vibrionaceae</taxon>
        <taxon>Photobacterium</taxon>
    </lineage>
</organism>
<dbReference type="PANTHER" id="PTHR39453:SF1">
    <property type="entry name" value="PHOSPHATE PROPANOYLTRANSFERASE"/>
    <property type="match status" value="1"/>
</dbReference>
<dbReference type="NCBIfam" id="NF011652">
    <property type="entry name" value="PRK15070.1"/>
    <property type="match status" value="1"/>
</dbReference>
<keyword evidence="7" id="KW-0479">Metal-binding</keyword>
<evidence type="ECO:0000256" key="6">
    <source>
        <dbReference type="ARBA" id="ARBA00022679"/>
    </source>
</evidence>
<keyword evidence="8" id="KW-0862">Zinc</keyword>
<name>A0A3S3UJS6_9GAMM</name>
<dbReference type="AlphaFoldDB" id="A0A3S3UJS6"/>
<comment type="function">
    <text evidence="12">Involved in 1,2-propanediol (1,2-PD) degradation by catalyzing the conversion of propanoyl-CoA to propanoyl-phosphate.</text>
</comment>
<dbReference type="GO" id="GO:0016747">
    <property type="term" value="F:acyltransferase activity, transferring groups other than amino-acyl groups"/>
    <property type="evidence" value="ECO:0007669"/>
    <property type="project" value="InterPro"/>
</dbReference>
<gene>
    <name evidence="13" type="primary">pduL</name>
    <name evidence="13" type="ORF">EDI28_17870</name>
</gene>
<comment type="subcellular location">
    <subcellularLocation>
        <location evidence="10">Bacterial microcompartment</location>
    </subcellularLocation>
</comment>
<comment type="cofactor">
    <cofactor evidence="1">
        <name>Zn(2+)</name>
        <dbReference type="ChEBI" id="CHEBI:29105"/>
    </cofactor>
</comment>
<keyword evidence="11" id="KW-1283">Bacterial microcompartment</keyword>
<protein>
    <recommendedName>
        <fullName evidence="5 12">Phosphate propanoyltransferase</fullName>
        <ecNumber evidence="4 12">2.3.1.222</ecNumber>
    </recommendedName>
</protein>
<evidence type="ECO:0000256" key="5">
    <source>
        <dbReference type="ARBA" id="ARBA00020837"/>
    </source>
</evidence>
<dbReference type="EC" id="2.3.1.222" evidence="4 12"/>
<reference evidence="13 14" key="1">
    <citation type="submission" date="2018-11" db="EMBL/GenBank/DDBJ databases">
        <title>Photobacterium sp. BEI247 sp. nov., a marine bacterium isolated from Yongle Blue Hole in the South China Sea.</title>
        <authorList>
            <person name="Wang X."/>
        </authorList>
    </citation>
    <scope>NUCLEOTIDE SEQUENCE [LARGE SCALE GENOMIC DNA]</scope>
    <source>
        <strain evidence="14">BEI247</strain>
    </source>
</reference>
<dbReference type="GO" id="GO:0046872">
    <property type="term" value="F:metal ion binding"/>
    <property type="evidence" value="ECO:0007669"/>
    <property type="project" value="UniProtKB-KW"/>
</dbReference>
<comment type="caution">
    <text evidence="13">The sequence shown here is derived from an EMBL/GenBank/DDBJ whole genome shotgun (WGS) entry which is preliminary data.</text>
</comment>
<comment type="similarity">
    <text evidence="3 12">Belongs to the PduL family.</text>
</comment>
<evidence type="ECO:0000256" key="11">
    <source>
        <dbReference type="ARBA" id="ARBA00024446"/>
    </source>
</evidence>
<dbReference type="Pfam" id="PF06130">
    <property type="entry name" value="PTAC"/>
    <property type="match status" value="1"/>
</dbReference>
<dbReference type="PANTHER" id="PTHR39453">
    <property type="entry name" value="PHOSPHATE PROPANOYLTRANSFERASE"/>
    <property type="match status" value="1"/>
</dbReference>
<dbReference type="Proteomes" id="UP000287563">
    <property type="component" value="Unassembled WGS sequence"/>
</dbReference>
<dbReference type="PIRSF" id="PIRSF010130">
    <property type="entry name" value="PduL"/>
    <property type="match status" value="1"/>
</dbReference>
<dbReference type="EMBL" id="RJLM01000008">
    <property type="protein sequence ID" value="RWX54102.1"/>
    <property type="molecule type" value="Genomic_DNA"/>
</dbReference>
<dbReference type="RefSeq" id="WP_128785226.1">
    <property type="nucleotide sequence ID" value="NZ_JAKJSG010000051.1"/>
</dbReference>
<keyword evidence="6 12" id="KW-0808">Transferase</keyword>
<comment type="pathway">
    <text evidence="2 12">Polyol metabolism; 1,2-propanediol degradation.</text>
</comment>
<evidence type="ECO:0000256" key="10">
    <source>
        <dbReference type="ARBA" id="ARBA00024322"/>
    </source>
</evidence>
<evidence type="ECO:0000256" key="9">
    <source>
        <dbReference type="ARBA" id="ARBA00023315"/>
    </source>
</evidence>
<dbReference type="GO" id="GO:0031469">
    <property type="term" value="C:bacterial microcompartment"/>
    <property type="evidence" value="ECO:0007669"/>
    <property type="project" value="UniProtKB-SubCell"/>
</dbReference>
<comment type="catalytic activity">
    <reaction evidence="12">
        <text>propanoyl-CoA + phosphate = propanoyl phosphate + CoA</text>
        <dbReference type="Rhea" id="RHEA:28046"/>
        <dbReference type="ChEBI" id="CHEBI:43474"/>
        <dbReference type="ChEBI" id="CHEBI:57287"/>
        <dbReference type="ChEBI" id="CHEBI:57392"/>
        <dbReference type="ChEBI" id="CHEBI:58933"/>
        <dbReference type="EC" id="2.3.1.222"/>
    </reaction>
</comment>
<dbReference type="UniPathway" id="UPA00621"/>
<evidence type="ECO:0000256" key="3">
    <source>
        <dbReference type="ARBA" id="ARBA00007342"/>
    </source>
</evidence>